<evidence type="ECO:0000259" key="1">
    <source>
        <dbReference type="Pfam" id="PF13340"/>
    </source>
</evidence>
<organism evidence="2 3">
    <name type="scientific">Neisseria iguanae</name>
    <dbReference type="NCBI Taxonomy" id="90242"/>
    <lineage>
        <taxon>Bacteria</taxon>
        <taxon>Pseudomonadati</taxon>
        <taxon>Pseudomonadota</taxon>
        <taxon>Betaproteobacteria</taxon>
        <taxon>Neisseriales</taxon>
        <taxon>Neisseriaceae</taxon>
        <taxon>Neisseria</taxon>
    </lineage>
</organism>
<reference evidence="2 3" key="1">
    <citation type="submission" date="2018-03" db="EMBL/GenBank/DDBJ databases">
        <title>Neisseria weixii sp. nov., isolated from the intestinal contents of Tibetan Plateau pika (Ochotona curzoniae) in Yushu, Qinghai Province, China.</title>
        <authorList>
            <person name="Gui Z."/>
        </authorList>
    </citation>
    <scope>NUCLEOTIDE SEQUENCE [LARGE SCALE GENOMIC DNA]</scope>
    <source>
        <strain evidence="2 3">ATCC 51483</strain>
    </source>
</reference>
<dbReference type="AlphaFoldDB" id="A0A2P7TYQ5"/>
<sequence>MLPPRKPHPKKGHQPRTLNRDTMNGIFFVLRTGCQWNALNVTGTCIPVLPIGDFKSGGQPVFLSNYGKKNRHATMKYRV</sequence>
<keyword evidence="3" id="KW-1185">Reference proteome</keyword>
<dbReference type="Proteomes" id="UP000241868">
    <property type="component" value="Unassembled WGS sequence"/>
</dbReference>
<evidence type="ECO:0000313" key="3">
    <source>
        <dbReference type="Proteomes" id="UP000241868"/>
    </source>
</evidence>
<comment type="caution">
    <text evidence="2">The sequence shown here is derived from an EMBL/GenBank/DDBJ whole genome shotgun (WGS) entry which is preliminary data.</text>
</comment>
<dbReference type="InterPro" id="IPR025161">
    <property type="entry name" value="IS402-like_dom"/>
</dbReference>
<dbReference type="Pfam" id="PF13340">
    <property type="entry name" value="DUF4096"/>
    <property type="match status" value="1"/>
</dbReference>
<feature type="domain" description="Insertion element IS402-like" evidence="1">
    <location>
        <begin position="1"/>
        <end position="40"/>
    </location>
</feature>
<protein>
    <recommendedName>
        <fullName evidence="1">Insertion element IS402-like domain-containing protein</fullName>
    </recommendedName>
</protein>
<gene>
    <name evidence="2" type="ORF">C7N83_09785</name>
</gene>
<name>A0A2P7TYQ5_9NEIS</name>
<proteinExistence type="predicted"/>
<dbReference type="EMBL" id="PXYY01000067">
    <property type="protein sequence ID" value="PSJ79856.1"/>
    <property type="molecule type" value="Genomic_DNA"/>
</dbReference>
<accession>A0A2P7TYQ5</accession>
<dbReference type="OrthoDB" id="8593776at2"/>
<evidence type="ECO:0000313" key="2">
    <source>
        <dbReference type="EMBL" id="PSJ79856.1"/>
    </source>
</evidence>